<feature type="transmembrane region" description="Helical" evidence="1">
    <location>
        <begin position="20"/>
        <end position="42"/>
    </location>
</feature>
<reference evidence="2 3" key="1">
    <citation type="submission" date="2019-03" db="EMBL/GenBank/DDBJ databases">
        <title>Genomic Encyclopedia of Type Strains, Phase IV (KMG-IV): sequencing the most valuable type-strain genomes for metagenomic binning, comparative biology and taxonomic classification.</title>
        <authorList>
            <person name="Goeker M."/>
        </authorList>
    </citation>
    <scope>NUCLEOTIDE SEQUENCE [LARGE SCALE GENOMIC DNA]</scope>
    <source>
        <strain evidence="2 3">DSM 45361</strain>
    </source>
</reference>
<organism evidence="2 3">
    <name type="scientific">Labedaea rhizosphaerae</name>
    <dbReference type="NCBI Taxonomy" id="598644"/>
    <lineage>
        <taxon>Bacteria</taxon>
        <taxon>Bacillati</taxon>
        <taxon>Actinomycetota</taxon>
        <taxon>Actinomycetes</taxon>
        <taxon>Pseudonocardiales</taxon>
        <taxon>Pseudonocardiaceae</taxon>
        <taxon>Labedaea</taxon>
    </lineage>
</organism>
<keyword evidence="1" id="KW-1133">Transmembrane helix</keyword>
<evidence type="ECO:0000313" key="3">
    <source>
        <dbReference type="Proteomes" id="UP000295444"/>
    </source>
</evidence>
<evidence type="ECO:0000313" key="2">
    <source>
        <dbReference type="EMBL" id="TDP96244.1"/>
    </source>
</evidence>
<dbReference type="AlphaFoldDB" id="A0A4R6S9U3"/>
<gene>
    <name evidence="2" type="ORF">EV186_104228</name>
</gene>
<comment type="caution">
    <text evidence="2">The sequence shown here is derived from an EMBL/GenBank/DDBJ whole genome shotgun (WGS) entry which is preliminary data.</text>
</comment>
<keyword evidence="1" id="KW-0812">Transmembrane</keyword>
<dbReference type="EMBL" id="SNXZ01000004">
    <property type="protein sequence ID" value="TDP96244.1"/>
    <property type="molecule type" value="Genomic_DNA"/>
</dbReference>
<evidence type="ECO:0000256" key="1">
    <source>
        <dbReference type="SAM" id="Phobius"/>
    </source>
</evidence>
<proteinExistence type="predicted"/>
<dbReference type="RefSeq" id="WP_243754234.1">
    <property type="nucleotide sequence ID" value="NZ_SNXZ01000004.1"/>
</dbReference>
<keyword evidence="3" id="KW-1185">Reference proteome</keyword>
<feature type="transmembrane region" description="Helical" evidence="1">
    <location>
        <begin position="49"/>
        <end position="69"/>
    </location>
</feature>
<keyword evidence="1" id="KW-0472">Membrane</keyword>
<dbReference type="Proteomes" id="UP000295444">
    <property type="component" value="Unassembled WGS sequence"/>
</dbReference>
<dbReference type="Pfam" id="PF20444">
    <property type="entry name" value="DUF6703"/>
    <property type="match status" value="1"/>
</dbReference>
<dbReference type="InterPro" id="IPR046549">
    <property type="entry name" value="DUF6703"/>
</dbReference>
<name>A0A4R6S9U3_LABRH</name>
<accession>A0A4R6S9U3</accession>
<sequence>MPLPQRPSRKGQLLPGDGLLARVPPVAAFLIVVAVFAGGVLIGGAIGALVLGVLALALAGLLASTWGALHTSQRAGRVAVLLILVVIAITLAVR</sequence>
<protein>
    <submittedName>
        <fullName evidence="2">Uncharacterized protein</fullName>
    </submittedName>
</protein>
<feature type="transmembrane region" description="Helical" evidence="1">
    <location>
        <begin position="75"/>
        <end position="93"/>
    </location>
</feature>